<dbReference type="InterPro" id="IPR036709">
    <property type="entry name" value="Autotransporte_beta_dom_sf"/>
</dbReference>
<dbReference type="InterPro" id="IPR006315">
    <property type="entry name" value="OM_autotransptr_brl_dom"/>
</dbReference>
<dbReference type="NCBIfam" id="TIGR01414">
    <property type="entry name" value="autotrans_barl"/>
    <property type="match status" value="1"/>
</dbReference>
<dbReference type="InterPro" id="IPR012332">
    <property type="entry name" value="Autotransporter_pectin_lyase_C"/>
</dbReference>
<dbReference type="Proteomes" id="UP000279959">
    <property type="component" value="Chromosome"/>
</dbReference>
<reference evidence="2 3" key="1">
    <citation type="submission" date="2018-05" db="EMBL/GenBank/DDBJ databases">
        <title>Complete Genome Sequence of the Nonylphenol-Degrading Bacterium Sphingobium amiense DSM 16289T.</title>
        <authorList>
            <person name="Ootsuka M."/>
            <person name="Nishizawa T."/>
            <person name="Ohta H."/>
        </authorList>
    </citation>
    <scope>NUCLEOTIDE SEQUENCE [LARGE SCALE GENOMIC DNA]</scope>
    <source>
        <strain evidence="2 3">DSM 16289</strain>
    </source>
</reference>
<dbReference type="Gene3D" id="2.160.20.20">
    <property type="match status" value="1"/>
</dbReference>
<feature type="domain" description="Autotransporter" evidence="1">
    <location>
        <begin position="791"/>
        <end position="1081"/>
    </location>
</feature>
<dbReference type="EMBL" id="AP018664">
    <property type="protein sequence ID" value="BBD97941.1"/>
    <property type="molecule type" value="Genomic_DNA"/>
</dbReference>
<dbReference type="PROSITE" id="PS51208">
    <property type="entry name" value="AUTOTRANSPORTER"/>
    <property type="match status" value="1"/>
</dbReference>
<dbReference type="AlphaFoldDB" id="A0A494W169"/>
<dbReference type="Gene3D" id="2.40.128.130">
    <property type="entry name" value="Autotransporter beta-domain"/>
    <property type="match status" value="1"/>
</dbReference>
<proteinExistence type="predicted"/>
<evidence type="ECO:0000313" key="2">
    <source>
        <dbReference type="EMBL" id="BBD97941.1"/>
    </source>
</evidence>
<dbReference type="GO" id="GO:0019867">
    <property type="term" value="C:outer membrane"/>
    <property type="evidence" value="ECO:0007669"/>
    <property type="project" value="InterPro"/>
</dbReference>
<accession>A0A494W169</accession>
<keyword evidence="3" id="KW-1185">Reference proteome</keyword>
<organism evidence="2 3">
    <name type="scientific">Sphingobium amiense</name>
    <dbReference type="NCBI Taxonomy" id="135719"/>
    <lineage>
        <taxon>Bacteria</taxon>
        <taxon>Pseudomonadati</taxon>
        <taxon>Pseudomonadota</taxon>
        <taxon>Alphaproteobacteria</taxon>
        <taxon>Sphingomonadales</taxon>
        <taxon>Sphingomonadaceae</taxon>
        <taxon>Sphingobium</taxon>
    </lineage>
</organism>
<protein>
    <recommendedName>
        <fullName evidence="1">Autotransporter domain-containing protein</fullName>
    </recommendedName>
</protein>
<dbReference type="SUPFAM" id="SSF103515">
    <property type="entry name" value="Autotransporter"/>
    <property type="match status" value="1"/>
</dbReference>
<sequence length="1081" mass="107463">MVPGTAWANCDLTQPDVICDGATGANTTATITGKRSVRFQNSETQAATTGLTVNGDATNGANVTIDAGSSINASQAASLGPGQALIAYTALTLRGGGNGATARINGDLISASSYGLDASTTTSTGLIDVAQGATSTIRGASYSLGGLNYGFNAIRTQAIGGADTRITTNGTLVGGINASSGNPNTIDDTSAGASAFQITNNGSILDLSNGLGGIAITQRGTGDVSVVNNGSILTTSFGINANVYTPTGVTRNAATTITVNGNIGSAASRPRIAAIVQVSGGTNTGDIRIGLNSASIFGGLIATGDTRGNVSIIGTGTGLISDNSFGPNLTAATVIAANTLKKGPGNVTIDLTQTIGVDLRNYNTATLGTASIDAATSGSGAVSVNRTSGGGNITVANGNAIDLLINSGVGISTAVGSFVPLSAAEQATRLDNNTATLAVTVGAGKTVSAAQGTGIRLFSGYSTGAATADINGTISAGNAGVWGRGTRNDFTVTVATTGSIAGATGIDLTTAADYSDPNSDFSTGAIVQLNITPTVAGLQLAGVLTANNAGTVSGTTTGIRLIAGGTGTAVVTNTGTLTGGTNAVAGSTAGTAFRITNGATGTMTGGINVTGSSVSASLFTNSGRWNVGSGNSSFSGALANTGIINAADGVAGNNSITITGNYTGGGQIFLDASTATARADTLTITGTATGTTAVTVNRLAQGRIAGGFLPLITVTGGAAAGAFTSTSFADAGVFRESFGVSKTNANQFGILQAFNPLLTGLGGLHVTAATAAAALDDSVLPYVTGREGAASGKPHLGLWIRGTSGSLGQTLATVISDSTTQLASATNRLELDHRSIQGGADLGWSDLGGRGWSVHLGIMGGTYSADATQPATRIKVNVPFLGAYAALTGDRLTIEANVRREWRRFDVTNAVLFGTAAATRTKGRAWAGAVAASYRLPLGHGFALTPRAALSWSNSRIDTFAIDNFTRLAPGSDNNSVARLGARLSWAGKVGSGLFAEPYAGAYWVKNMSNSETATILSADAAGTVIGYNLNATGYRSTGQYVAGLSLRDERGHLSGFIEGRLDRGNSVRGHAISGGVRVQF</sequence>
<dbReference type="InterPro" id="IPR011050">
    <property type="entry name" value="Pectin_lyase_fold/virulence"/>
</dbReference>
<dbReference type="InterPro" id="IPR005546">
    <property type="entry name" value="Autotransporte_beta"/>
</dbReference>
<dbReference type="SMART" id="SM00869">
    <property type="entry name" value="Autotransporter"/>
    <property type="match status" value="1"/>
</dbReference>
<name>A0A494W169_9SPHN</name>
<evidence type="ECO:0000259" key="1">
    <source>
        <dbReference type="PROSITE" id="PS51208"/>
    </source>
</evidence>
<gene>
    <name evidence="2" type="ORF">SAMIE_1014420</name>
</gene>
<dbReference type="KEGG" id="sami:SAMIE_1014420"/>
<dbReference type="SUPFAM" id="SSF51126">
    <property type="entry name" value="Pectin lyase-like"/>
    <property type="match status" value="1"/>
</dbReference>
<evidence type="ECO:0000313" key="3">
    <source>
        <dbReference type="Proteomes" id="UP000279959"/>
    </source>
</evidence>